<feature type="coiled-coil region" evidence="7">
    <location>
        <begin position="443"/>
        <end position="491"/>
    </location>
</feature>
<evidence type="ECO:0000313" key="11">
    <source>
        <dbReference type="Proteomes" id="UP000570016"/>
    </source>
</evidence>
<evidence type="ECO:0000256" key="1">
    <source>
        <dbReference type="ARBA" id="ARBA00004496"/>
    </source>
</evidence>
<feature type="compositionally biased region" description="Polar residues" evidence="8">
    <location>
        <begin position="764"/>
        <end position="773"/>
    </location>
</feature>
<feature type="domain" description="SAM" evidence="9">
    <location>
        <begin position="978"/>
        <end position="1035"/>
    </location>
</feature>
<evidence type="ECO:0000256" key="4">
    <source>
        <dbReference type="ARBA" id="ARBA00022553"/>
    </source>
</evidence>
<feature type="coiled-coil region" evidence="7">
    <location>
        <begin position="97"/>
        <end position="131"/>
    </location>
</feature>
<dbReference type="InterPro" id="IPR037622">
    <property type="entry name" value="LIP-1_SAM_3"/>
</dbReference>
<dbReference type="FunFam" id="1.10.150.50:FF:000004">
    <property type="entry name" value="PTPRF interacting protein alpha 1"/>
    <property type="match status" value="1"/>
</dbReference>
<comment type="subcellular location">
    <subcellularLocation>
        <location evidence="1">Cytoplasm</location>
    </subcellularLocation>
</comment>
<comment type="caution">
    <text evidence="10">The sequence shown here is derived from an EMBL/GenBank/DDBJ whole genome shotgun (WGS) entry which is preliminary data.</text>
</comment>
<keyword evidence="3" id="KW-0963">Cytoplasm</keyword>
<name>A0A7K6RJ81_9AVES</name>
<dbReference type="FunFam" id="1.10.150.50:FF:000002">
    <property type="entry name" value="PTPRF interacting protein alpha 1"/>
    <property type="match status" value="1"/>
</dbReference>
<feature type="compositionally biased region" description="Basic and acidic residues" evidence="8">
    <location>
        <begin position="754"/>
        <end position="763"/>
    </location>
</feature>
<feature type="non-terminal residue" evidence="10">
    <location>
        <position position="1210"/>
    </location>
</feature>
<keyword evidence="5" id="KW-0677">Repeat</keyword>
<dbReference type="Gene3D" id="1.10.150.50">
    <property type="entry name" value="Transcription Factor, Ets-1"/>
    <property type="match status" value="3"/>
</dbReference>
<feature type="compositionally biased region" description="Low complexity" evidence="8">
    <location>
        <begin position="1176"/>
        <end position="1187"/>
    </location>
</feature>
<reference evidence="10 11" key="1">
    <citation type="submission" date="2019-09" db="EMBL/GenBank/DDBJ databases">
        <title>Bird 10,000 Genomes (B10K) Project - Family phase.</title>
        <authorList>
            <person name="Zhang G."/>
        </authorList>
    </citation>
    <scope>NUCLEOTIDE SEQUENCE [LARGE SCALE GENOMIC DNA]</scope>
    <source>
        <strain evidence="10">B10K-DU-029-58</strain>
        <tissue evidence="10">Muscle</tissue>
    </source>
</reference>
<evidence type="ECO:0000256" key="6">
    <source>
        <dbReference type="ARBA" id="ARBA00023054"/>
    </source>
</evidence>
<evidence type="ECO:0000256" key="7">
    <source>
        <dbReference type="SAM" id="Coils"/>
    </source>
</evidence>
<dbReference type="AlphaFoldDB" id="A0A7K6RJ81"/>
<dbReference type="SMART" id="SM00454">
    <property type="entry name" value="SAM"/>
    <property type="match status" value="3"/>
</dbReference>
<feature type="region of interest" description="Disordered" evidence="8">
    <location>
        <begin position="1"/>
        <end position="31"/>
    </location>
</feature>
<dbReference type="Pfam" id="PF25526">
    <property type="entry name" value="LIP-1"/>
    <property type="match status" value="1"/>
</dbReference>
<dbReference type="Pfam" id="PF00536">
    <property type="entry name" value="SAM_1"/>
    <property type="match status" value="1"/>
</dbReference>
<dbReference type="CDD" id="cd09565">
    <property type="entry name" value="SAM_liprin-alpha1_2_3_4_repeat2"/>
    <property type="match status" value="1"/>
</dbReference>
<sequence length="1210" mass="137406">MMCEVMPTISEAEIPSGGNGGHGSGSPLQSDADSHFEQLMVSMLEERDRLLETLRETQETLALTQGKLHEVGHERDSLQRQLNTALPQEFAALTKELNVCREQLLEREEEIAELKAERNNTRLLLEHLECLVSRHERSLRMTVVKRQAQSPAGVSSEVEVLKALKSLFEHHKALDEKVRERLRVALERCSLLEEELGTTHKEVGFHARLHRSSNGSLCNDENLAKVIELQDIIDKQNKEQTQMKERLTALSSRVTELEEDLDTARKDLIKSEEMNTKLQRDVRETLAQKEDMEERITTLEKRYLAAQREATSVHDLNDKLENEIATKDSMHRQSEDKNRQLQERLELAEQKLQQTLRKAETLPEVEAELAQRVAALSKAEERHGNIEERLRQMEAQLEEKNQELQRARQREKMNEEHNKRLSETVDKLLSESNERLQLHLKERMAALEDKNSLLREIENAKKQVEELQHEKDQLVLNVESLRAENDQVRLRATSLHHRYQHLILVHRPDFRYPMPSLSVADSHTDSYGTSSVLRRPQKGRLAALRDEPSKVQTLNEQDWERAQQASVLANVAQAFESDVDVSDVEDDRETIFSSVDLLSPSGQADAQTLAIMLQEQLDAINKEIRLIQEEKENTEQRAEEIESRVGSGSLDAHGRFRSMSSIPPPYASGSLAGSSPPGSGRSTPRRIPHSPAREVDRLGIMTLPSDLRKHRRKSPASREEVRDDKTTIKCETSPPSSPRSLRLDRVQKGSLHTVSHEDIRDIRNSTGSQDGQTSNPSSSNSSQDSLHKAPKKKGIKSSIGRLFGKKEKGRPGQTSKETLGQADSSSQDALGLSKLGGQAEKNRKMQKKHELLEEARRQGLPFAQWDGPTVVVWLELWVGMPAWYVAACRANVKSGAIMSALSDTEIQREIGISNPLHRLKLRLAIQEIMSLTSPSAPPTSRTTTGNVWVTHEEMENLTATQQTTLAYGDMNHEWIGNEWLPSLGLPQYRSYFMECLVDARMLDHLTKKDLRGQLKMVDSFHRNSFQCGIMCLRRLNYDRKELERKREESQNEIKDVLVWSNERMIHWVVSIGLKEYANNLIESGVHGALVALDESFDYNALALLLQIPTQNTQARALLEKEFNNLLAVGTDRRLDEDDDKSFRRAPSWRKKFRPKDIRGLAAGSAETLPANFRVTTSMSSPSMQPKKMQIDGSVSGTQRLDSATVRTYSC</sequence>
<dbReference type="InterPro" id="IPR001660">
    <property type="entry name" value="SAM"/>
</dbReference>
<dbReference type="Proteomes" id="UP000570016">
    <property type="component" value="Unassembled WGS sequence"/>
</dbReference>
<feature type="region of interest" description="Disordered" evidence="8">
    <location>
        <begin position="631"/>
        <end position="846"/>
    </location>
</feature>
<dbReference type="PANTHER" id="PTHR12587">
    <property type="entry name" value="LAR INTERACTING PROTEIN LIP -RELATED PROTEIN"/>
    <property type="match status" value="1"/>
</dbReference>
<dbReference type="InterPro" id="IPR029515">
    <property type="entry name" value="Liprin"/>
</dbReference>
<dbReference type="CDD" id="cd09562">
    <property type="entry name" value="SAM_liprin-alpha1_2_3_4_repeat1"/>
    <property type="match status" value="1"/>
</dbReference>
<keyword evidence="4" id="KW-0597">Phosphoprotein</keyword>
<feature type="domain" description="SAM" evidence="9">
    <location>
        <begin position="1059"/>
        <end position="1128"/>
    </location>
</feature>
<feature type="compositionally biased region" description="Polar residues" evidence="8">
    <location>
        <begin position="812"/>
        <end position="828"/>
    </location>
</feature>
<feature type="coiled-coil region" evidence="7">
    <location>
        <begin position="233"/>
        <end position="417"/>
    </location>
</feature>
<dbReference type="PANTHER" id="PTHR12587:SF15">
    <property type="entry name" value="LIPRIN-ALPHA-1"/>
    <property type="match status" value="1"/>
</dbReference>
<dbReference type="PROSITE" id="PS50105">
    <property type="entry name" value="SAM_DOMAIN"/>
    <property type="match status" value="3"/>
</dbReference>
<feature type="compositionally biased region" description="Low complexity" evidence="8">
    <location>
        <begin position="667"/>
        <end position="682"/>
    </location>
</feature>
<dbReference type="FunFam" id="1.10.150.50:FF:000003">
    <property type="entry name" value="liprin-alpha-2 isoform X1"/>
    <property type="match status" value="1"/>
</dbReference>
<dbReference type="GO" id="GO:0050808">
    <property type="term" value="P:synapse organization"/>
    <property type="evidence" value="ECO:0007669"/>
    <property type="project" value="TreeGrafter"/>
</dbReference>
<comment type="similarity">
    <text evidence="2">Belongs to the liprin family. Liprin-alpha subfamily.</text>
</comment>
<dbReference type="GO" id="GO:0048786">
    <property type="term" value="C:presynaptic active zone"/>
    <property type="evidence" value="ECO:0007669"/>
    <property type="project" value="TreeGrafter"/>
</dbReference>
<feature type="compositionally biased region" description="Basic and acidic residues" evidence="8">
    <location>
        <begin position="716"/>
        <end position="728"/>
    </location>
</feature>
<gene>
    <name evidence="10" type="primary">Ppfia1</name>
    <name evidence="10" type="ORF">RHYJUB_R00537</name>
</gene>
<evidence type="ECO:0000313" key="10">
    <source>
        <dbReference type="EMBL" id="NWW85185.1"/>
    </source>
</evidence>
<protein>
    <submittedName>
        <fullName evidence="10">LIPA1 protein</fullName>
    </submittedName>
</protein>
<dbReference type="InterPro" id="IPR037621">
    <property type="entry name" value="LIP-1_SAM_2"/>
</dbReference>
<feature type="compositionally biased region" description="Polar residues" evidence="8">
    <location>
        <begin position="1192"/>
        <end position="1210"/>
    </location>
</feature>
<feature type="region of interest" description="Disordered" evidence="8">
    <location>
        <begin position="1176"/>
        <end position="1210"/>
    </location>
</feature>
<evidence type="ECO:0000256" key="3">
    <source>
        <dbReference type="ARBA" id="ARBA00022490"/>
    </source>
</evidence>
<feature type="domain" description="SAM" evidence="9">
    <location>
        <begin position="865"/>
        <end position="931"/>
    </location>
</feature>
<dbReference type="OrthoDB" id="2132119at2759"/>
<dbReference type="Pfam" id="PF07647">
    <property type="entry name" value="SAM_2"/>
    <property type="match status" value="1"/>
</dbReference>
<dbReference type="InterPro" id="IPR057892">
    <property type="entry name" value="LIP-1_CC2"/>
</dbReference>
<dbReference type="CDD" id="cd09568">
    <property type="entry name" value="SAM_liprin-alpha1_2_3_4_repeat3"/>
    <property type="match status" value="1"/>
</dbReference>
<accession>A0A7K6RJ81</accession>
<keyword evidence="11" id="KW-1185">Reference proteome</keyword>
<dbReference type="EMBL" id="VZRY01000787">
    <property type="protein sequence ID" value="NWW85185.1"/>
    <property type="molecule type" value="Genomic_DNA"/>
</dbReference>
<dbReference type="SUPFAM" id="SSF47769">
    <property type="entry name" value="SAM/Pointed domain"/>
    <property type="match status" value="3"/>
</dbReference>
<feature type="compositionally biased region" description="Basic and acidic residues" evidence="8">
    <location>
        <begin position="631"/>
        <end position="643"/>
    </location>
</feature>
<dbReference type="GO" id="GO:0005737">
    <property type="term" value="C:cytoplasm"/>
    <property type="evidence" value="ECO:0007669"/>
    <property type="project" value="UniProtKB-SubCell"/>
</dbReference>
<organism evidence="10 11">
    <name type="scientific">Rhynochetos jubatus</name>
    <name type="common">kagu</name>
    <dbReference type="NCBI Taxonomy" id="54386"/>
    <lineage>
        <taxon>Eukaryota</taxon>
        <taxon>Metazoa</taxon>
        <taxon>Chordata</taxon>
        <taxon>Craniata</taxon>
        <taxon>Vertebrata</taxon>
        <taxon>Euteleostomi</taxon>
        <taxon>Archelosauria</taxon>
        <taxon>Archosauria</taxon>
        <taxon>Dinosauria</taxon>
        <taxon>Saurischia</taxon>
        <taxon>Theropoda</taxon>
        <taxon>Coelurosauria</taxon>
        <taxon>Aves</taxon>
        <taxon>Neognathae</taxon>
        <taxon>Neoaves</taxon>
        <taxon>Phaethontimorphae</taxon>
        <taxon>Eurypygiformes</taxon>
        <taxon>Rhynochetidae</taxon>
        <taxon>Rhynochetos</taxon>
    </lineage>
</organism>
<evidence type="ECO:0000256" key="2">
    <source>
        <dbReference type="ARBA" id="ARBA00007026"/>
    </source>
</evidence>
<feature type="non-terminal residue" evidence="10">
    <location>
        <position position="1"/>
    </location>
</feature>
<proteinExistence type="inferred from homology"/>
<evidence type="ECO:0000256" key="8">
    <source>
        <dbReference type="SAM" id="MobiDB-lite"/>
    </source>
</evidence>
<evidence type="ECO:0000256" key="5">
    <source>
        <dbReference type="ARBA" id="ARBA00022737"/>
    </source>
</evidence>
<dbReference type="InterPro" id="IPR037620">
    <property type="entry name" value="LIP-1_SAM_1"/>
</dbReference>
<keyword evidence="6 7" id="KW-0175">Coiled coil</keyword>
<evidence type="ECO:0000259" key="9">
    <source>
        <dbReference type="PROSITE" id="PS50105"/>
    </source>
</evidence>
<dbReference type="InterPro" id="IPR013761">
    <property type="entry name" value="SAM/pointed_sf"/>
</dbReference>